<dbReference type="SUPFAM" id="SSF158472">
    <property type="entry name" value="HAMP domain-like"/>
    <property type="match status" value="1"/>
</dbReference>
<dbReference type="Proteomes" id="UP000078148">
    <property type="component" value="Chromosome"/>
</dbReference>
<dbReference type="InterPro" id="IPR005467">
    <property type="entry name" value="His_kinase_dom"/>
</dbReference>
<evidence type="ECO:0000256" key="1">
    <source>
        <dbReference type="ARBA" id="ARBA00000085"/>
    </source>
</evidence>
<evidence type="ECO:0000259" key="14">
    <source>
        <dbReference type="PROSITE" id="PS50885"/>
    </source>
</evidence>
<dbReference type="InterPro" id="IPR050351">
    <property type="entry name" value="BphY/WalK/GraS-like"/>
</dbReference>
<dbReference type="PANTHER" id="PTHR45453:SF3">
    <property type="entry name" value="HISTIDINE KINASE"/>
    <property type="match status" value="1"/>
</dbReference>
<evidence type="ECO:0000256" key="7">
    <source>
        <dbReference type="ARBA" id="ARBA00022741"/>
    </source>
</evidence>
<dbReference type="GO" id="GO:0005886">
    <property type="term" value="C:plasma membrane"/>
    <property type="evidence" value="ECO:0007669"/>
    <property type="project" value="UniProtKB-SubCell"/>
</dbReference>
<keyword evidence="9" id="KW-0067">ATP-binding</keyword>
<dbReference type="InterPro" id="IPR003594">
    <property type="entry name" value="HATPase_dom"/>
</dbReference>
<dbReference type="STRING" id="1616788.AR543_14270"/>
<dbReference type="InterPro" id="IPR003660">
    <property type="entry name" value="HAMP_dom"/>
</dbReference>
<keyword evidence="5" id="KW-0597">Phosphoprotein</keyword>
<dbReference type="CDD" id="cd06225">
    <property type="entry name" value="HAMP"/>
    <property type="match status" value="1"/>
</dbReference>
<keyword evidence="12" id="KW-1133">Transmembrane helix</keyword>
<keyword evidence="16" id="KW-1185">Reference proteome</keyword>
<dbReference type="EMBL" id="CP013023">
    <property type="protein sequence ID" value="ANF97052.1"/>
    <property type="molecule type" value="Genomic_DNA"/>
</dbReference>
<protein>
    <recommendedName>
        <fullName evidence="3">histidine kinase</fullName>
        <ecNumber evidence="3">2.7.13.3</ecNumber>
    </recommendedName>
</protein>
<feature type="domain" description="Histidine kinase" evidence="13">
    <location>
        <begin position="363"/>
        <end position="578"/>
    </location>
</feature>
<keyword evidence="7" id="KW-0547">Nucleotide-binding</keyword>
<reference evidence="15 16" key="2">
    <citation type="journal article" date="2016" name="Int. J. Syst. Evol. Microbiol.">
        <title>Paenibacillus bovis sp. nov., isolated from raw yak (Bos grunniens) milk.</title>
        <authorList>
            <person name="Gao C."/>
            <person name="Han J."/>
            <person name="Liu Z."/>
            <person name="Xu X."/>
            <person name="Hang F."/>
            <person name="Wu Z."/>
        </authorList>
    </citation>
    <scope>NUCLEOTIDE SEQUENCE [LARGE SCALE GENOMIC DNA]</scope>
    <source>
        <strain evidence="15 16">BD3526</strain>
    </source>
</reference>
<dbReference type="PROSITE" id="PS50109">
    <property type="entry name" value="HIS_KIN"/>
    <property type="match status" value="1"/>
</dbReference>
<comment type="catalytic activity">
    <reaction evidence="1">
        <text>ATP + protein L-histidine = ADP + protein N-phospho-L-histidine.</text>
        <dbReference type="EC" id="2.7.13.3"/>
    </reaction>
</comment>
<dbReference type="KEGG" id="pbv:AR543_14270"/>
<evidence type="ECO:0000256" key="2">
    <source>
        <dbReference type="ARBA" id="ARBA00004651"/>
    </source>
</evidence>
<dbReference type="SUPFAM" id="SSF47384">
    <property type="entry name" value="Homodimeric domain of signal transducing histidine kinase"/>
    <property type="match status" value="1"/>
</dbReference>
<evidence type="ECO:0000256" key="11">
    <source>
        <dbReference type="ARBA" id="ARBA00023136"/>
    </source>
</evidence>
<dbReference type="CDD" id="cd00082">
    <property type="entry name" value="HisKA"/>
    <property type="match status" value="1"/>
</dbReference>
<dbReference type="PROSITE" id="PS50885">
    <property type="entry name" value="HAMP"/>
    <property type="match status" value="1"/>
</dbReference>
<dbReference type="SMART" id="SM00388">
    <property type="entry name" value="HisKA"/>
    <property type="match status" value="1"/>
</dbReference>
<evidence type="ECO:0000256" key="8">
    <source>
        <dbReference type="ARBA" id="ARBA00022777"/>
    </source>
</evidence>
<dbReference type="Gene3D" id="1.10.287.130">
    <property type="match status" value="1"/>
</dbReference>
<evidence type="ECO:0000256" key="3">
    <source>
        <dbReference type="ARBA" id="ARBA00012438"/>
    </source>
</evidence>
<dbReference type="SMART" id="SM00387">
    <property type="entry name" value="HATPase_c"/>
    <property type="match status" value="1"/>
</dbReference>
<sequence length="595" mass="68013">MKRHSIVNRLFVVTSLFILVFFALVMLAEGIFFERFYQNSKVNGLNQAVHEFQKQYNEVSNDSTARSRLLVQLMNDHHASAVLLDRQLRQVALDPFFITLKTSSGPVTLRFPANGTTLSQIPDHLEQGKSLTADGIFMDQQNRVMQVTELEPQTSTPVDGETRIKGTVTELAIPRQLAFDPFYQYTLVDKAISYMQEQSYPYIQRLEAGENVELNWQDDWSGGRYVLMIGPLAHDKGTGRYIAVMTSMQPVNEAVVIVQRYFVFLAPVIVLLVLLLSLVYSRMISRPLIRLSQTATRMARLDFRGPAALDSRNEFGQLSRSLDTLAHNLDHTLNQLQASNNALQTEVNAREHSEQLRKELVGNISHELKTPLGIVKGFAEGLQDEVAADKKERYLQLIINETDRMNALIIDMLELSRYEVQAIKLQPQVIRLDRLLAKLIPAFTTQMESKQLHVQINGKQDVLLWADARRLEQVWINLLSNAIRHARANTTIYIRTHQISTSDLRIAIENKGNPIPAPDLDRLWDKFYRNDRAEERQSRSTGLGLAIVKHILELHNSQYGVRNTEDGVEFYYTLPLIQQEETENNEENDPYTDLA</sequence>
<evidence type="ECO:0000256" key="5">
    <source>
        <dbReference type="ARBA" id="ARBA00022553"/>
    </source>
</evidence>
<keyword evidence="11 12" id="KW-0472">Membrane</keyword>
<dbReference type="InterPro" id="IPR036097">
    <property type="entry name" value="HisK_dim/P_sf"/>
</dbReference>
<dbReference type="GO" id="GO:0004721">
    <property type="term" value="F:phosphoprotein phosphatase activity"/>
    <property type="evidence" value="ECO:0007669"/>
    <property type="project" value="TreeGrafter"/>
</dbReference>
<evidence type="ECO:0000256" key="6">
    <source>
        <dbReference type="ARBA" id="ARBA00022679"/>
    </source>
</evidence>
<dbReference type="Pfam" id="PF00512">
    <property type="entry name" value="HisKA"/>
    <property type="match status" value="1"/>
</dbReference>
<dbReference type="InterPro" id="IPR004358">
    <property type="entry name" value="Sig_transdc_His_kin-like_C"/>
</dbReference>
<dbReference type="InterPro" id="IPR003661">
    <property type="entry name" value="HisK_dim/P_dom"/>
</dbReference>
<dbReference type="FunFam" id="3.30.565.10:FF:000006">
    <property type="entry name" value="Sensor histidine kinase WalK"/>
    <property type="match status" value="1"/>
</dbReference>
<dbReference type="Gene3D" id="3.30.565.10">
    <property type="entry name" value="Histidine kinase-like ATPase, C-terminal domain"/>
    <property type="match status" value="1"/>
</dbReference>
<accession>A0A172ZI24</accession>
<name>A0A172ZI24_9BACL</name>
<evidence type="ECO:0000256" key="9">
    <source>
        <dbReference type="ARBA" id="ARBA00022840"/>
    </source>
</evidence>
<feature type="domain" description="HAMP" evidence="14">
    <location>
        <begin position="282"/>
        <end position="334"/>
    </location>
</feature>
<keyword evidence="10" id="KW-0902">Two-component regulatory system</keyword>
<keyword evidence="6" id="KW-0808">Transferase</keyword>
<evidence type="ECO:0000256" key="12">
    <source>
        <dbReference type="SAM" id="Phobius"/>
    </source>
</evidence>
<evidence type="ECO:0000259" key="13">
    <source>
        <dbReference type="PROSITE" id="PS50109"/>
    </source>
</evidence>
<dbReference type="EC" id="2.7.13.3" evidence="3"/>
<dbReference type="InterPro" id="IPR036890">
    <property type="entry name" value="HATPase_C_sf"/>
</dbReference>
<feature type="transmembrane region" description="Helical" evidence="12">
    <location>
        <begin position="261"/>
        <end position="280"/>
    </location>
</feature>
<organism evidence="15 16">
    <name type="scientific">Paenibacillus bovis</name>
    <dbReference type="NCBI Taxonomy" id="1616788"/>
    <lineage>
        <taxon>Bacteria</taxon>
        <taxon>Bacillati</taxon>
        <taxon>Bacillota</taxon>
        <taxon>Bacilli</taxon>
        <taxon>Bacillales</taxon>
        <taxon>Paenibacillaceae</taxon>
        <taxon>Paenibacillus</taxon>
    </lineage>
</organism>
<dbReference type="FunFam" id="1.10.287.130:FF:000001">
    <property type="entry name" value="Two-component sensor histidine kinase"/>
    <property type="match status" value="1"/>
</dbReference>
<keyword evidence="8" id="KW-0418">Kinase</keyword>
<evidence type="ECO:0000313" key="16">
    <source>
        <dbReference type="Proteomes" id="UP000078148"/>
    </source>
</evidence>
<proteinExistence type="predicted"/>
<dbReference type="PANTHER" id="PTHR45453">
    <property type="entry name" value="PHOSPHATE REGULON SENSOR PROTEIN PHOR"/>
    <property type="match status" value="1"/>
</dbReference>
<dbReference type="SMART" id="SM00304">
    <property type="entry name" value="HAMP"/>
    <property type="match status" value="1"/>
</dbReference>
<evidence type="ECO:0000256" key="10">
    <source>
        <dbReference type="ARBA" id="ARBA00023012"/>
    </source>
</evidence>
<dbReference type="GO" id="GO:0016036">
    <property type="term" value="P:cellular response to phosphate starvation"/>
    <property type="evidence" value="ECO:0007669"/>
    <property type="project" value="TreeGrafter"/>
</dbReference>
<dbReference type="SUPFAM" id="SSF55874">
    <property type="entry name" value="ATPase domain of HSP90 chaperone/DNA topoisomerase II/histidine kinase"/>
    <property type="match status" value="1"/>
</dbReference>
<evidence type="ECO:0000313" key="15">
    <source>
        <dbReference type="EMBL" id="ANF97052.1"/>
    </source>
</evidence>
<dbReference type="Gene3D" id="6.10.340.10">
    <property type="match status" value="1"/>
</dbReference>
<dbReference type="PRINTS" id="PR00344">
    <property type="entry name" value="BCTRLSENSOR"/>
</dbReference>
<dbReference type="GO" id="GO:0000155">
    <property type="term" value="F:phosphorelay sensor kinase activity"/>
    <property type="evidence" value="ECO:0007669"/>
    <property type="project" value="InterPro"/>
</dbReference>
<keyword evidence="4" id="KW-1003">Cell membrane</keyword>
<reference evidence="16" key="1">
    <citation type="submission" date="2015-10" db="EMBL/GenBank/DDBJ databases">
        <title>Genome of Paenibacillus bovis sp. nov.</title>
        <authorList>
            <person name="Wu Z."/>
            <person name="Gao C."/>
            <person name="Liu Z."/>
            <person name="Zheng H."/>
        </authorList>
    </citation>
    <scope>NUCLEOTIDE SEQUENCE [LARGE SCALE GENOMIC DNA]</scope>
    <source>
        <strain evidence="16">BD3526</strain>
    </source>
</reference>
<keyword evidence="12" id="KW-0812">Transmembrane</keyword>
<dbReference type="Pfam" id="PF00672">
    <property type="entry name" value="HAMP"/>
    <property type="match status" value="1"/>
</dbReference>
<dbReference type="Pfam" id="PF02518">
    <property type="entry name" value="HATPase_c"/>
    <property type="match status" value="1"/>
</dbReference>
<comment type="subcellular location">
    <subcellularLocation>
        <location evidence="2">Cell membrane</location>
        <topology evidence="2">Multi-pass membrane protein</topology>
    </subcellularLocation>
</comment>
<dbReference type="GO" id="GO:0005524">
    <property type="term" value="F:ATP binding"/>
    <property type="evidence" value="ECO:0007669"/>
    <property type="project" value="UniProtKB-KW"/>
</dbReference>
<dbReference type="AlphaFoldDB" id="A0A172ZI24"/>
<gene>
    <name evidence="15" type="ORF">AR543_14270</name>
</gene>
<evidence type="ECO:0000256" key="4">
    <source>
        <dbReference type="ARBA" id="ARBA00022475"/>
    </source>
</evidence>